<proteinExistence type="predicted"/>
<sequence>MAPGQGRGSDPSKLVAREHPLIVQPDSVKKEPETMVGRELKNMMQGDQTLLHTVSNARGHADANRPNDWTAEKMIIGLGTGNDGKAYNLGLGIANSGGNVKHALYLPMINKVFISNKQWTASRNRVKVGWEEDQSDIFDHRVKLAYWVQEVRTSDGTTIPAYKDVGLNKEDTLTCYKNWLVRLYAVRYPRALLGPKNTRTNARKNSRSKQVVTDDGNSPPPKRQKKRQQATTATVEDASRKKTRTSTRAGVRSKFPVTDEDDSETGDASYIPSGTSLRRPMAFVDTPGVFAHGKAVGSYRKPRSETYDGNDNRSWYTGAQSDFIDERPFTEIDGGLANTEHGKKPSFEDNDYEDEASLSGHDHNDEMEFDADVEASLESQPRGERNPEFEEDQESQLEDELQDEVVEPGQNVLGGRTQVQDANNGFAEDLHDQLNAQFWLYTNLEWWHAFNNRMARLDADALSDLEVCHKIGNGYLQARGTDFMDYVSPPPQVLRAANNEAIERRIFRIEDTSTFHNWRKIEDNMAHWLM</sequence>
<evidence type="ECO:0000256" key="1">
    <source>
        <dbReference type="SAM" id="MobiDB-lite"/>
    </source>
</evidence>
<feature type="region of interest" description="Disordered" evidence="1">
    <location>
        <begin position="332"/>
        <end position="402"/>
    </location>
</feature>
<feature type="region of interest" description="Disordered" evidence="1">
    <location>
        <begin position="195"/>
        <end position="274"/>
    </location>
</feature>
<feature type="compositionally biased region" description="Acidic residues" evidence="1">
    <location>
        <begin position="389"/>
        <end position="402"/>
    </location>
</feature>
<name>A0ABR0EJ97_ZASCE</name>
<dbReference type="Proteomes" id="UP001305779">
    <property type="component" value="Unassembled WGS sequence"/>
</dbReference>
<accession>A0ABR0EJ97</accession>
<organism evidence="2 3">
    <name type="scientific">Zasmidium cellare</name>
    <name type="common">Wine cellar mold</name>
    <name type="synonym">Racodium cellare</name>
    <dbReference type="NCBI Taxonomy" id="395010"/>
    <lineage>
        <taxon>Eukaryota</taxon>
        <taxon>Fungi</taxon>
        <taxon>Dikarya</taxon>
        <taxon>Ascomycota</taxon>
        <taxon>Pezizomycotina</taxon>
        <taxon>Dothideomycetes</taxon>
        <taxon>Dothideomycetidae</taxon>
        <taxon>Mycosphaerellales</taxon>
        <taxon>Mycosphaerellaceae</taxon>
        <taxon>Zasmidium</taxon>
    </lineage>
</organism>
<comment type="caution">
    <text evidence="2">The sequence shown here is derived from an EMBL/GenBank/DDBJ whole genome shotgun (WGS) entry which is preliminary data.</text>
</comment>
<evidence type="ECO:0000313" key="2">
    <source>
        <dbReference type="EMBL" id="KAK4501602.1"/>
    </source>
</evidence>
<reference evidence="2 3" key="1">
    <citation type="journal article" date="2023" name="G3 (Bethesda)">
        <title>A chromosome-level genome assembly of Zasmidium syzygii isolated from banana leaves.</title>
        <authorList>
            <person name="van Westerhoven A.C."/>
            <person name="Mehrabi R."/>
            <person name="Talebi R."/>
            <person name="Steentjes M.B.F."/>
            <person name="Corcolon B."/>
            <person name="Chong P.A."/>
            <person name="Kema G.H.J."/>
            <person name="Seidl M.F."/>
        </authorList>
    </citation>
    <scope>NUCLEOTIDE SEQUENCE [LARGE SCALE GENOMIC DNA]</scope>
    <source>
        <strain evidence="2 3">P124</strain>
    </source>
</reference>
<protein>
    <submittedName>
        <fullName evidence="2">Uncharacterized protein</fullName>
    </submittedName>
</protein>
<gene>
    <name evidence="2" type="ORF">PRZ48_007411</name>
</gene>
<dbReference type="EMBL" id="JAXOVC010000005">
    <property type="protein sequence ID" value="KAK4501602.1"/>
    <property type="molecule type" value="Genomic_DNA"/>
</dbReference>
<keyword evidence="3" id="KW-1185">Reference proteome</keyword>
<evidence type="ECO:0000313" key="3">
    <source>
        <dbReference type="Proteomes" id="UP001305779"/>
    </source>
</evidence>